<name>A0A0G0KSV0_9BACT</name>
<comment type="caution">
    <text evidence="1">The sequence shown here is derived from an EMBL/GenBank/DDBJ whole genome shotgun (WGS) entry which is preliminary data.</text>
</comment>
<organism evidence="1 2">
    <name type="scientific">Candidatus Woesebacteria bacterium GW2011_GWA1_37_8</name>
    <dbReference type="NCBI Taxonomy" id="1618546"/>
    <lineage>
        <taxon>Bacteria</taxon>
        <taxon>Candidatus Woeseibacteriota</taxon>
    </lineage>
</organism>
<dbReference type="Proteomes" id="UP000034603">
    <property type="component" value="Unassembled WGS sequence"/>
</dbReference>
<gene>
    <name evidence="1" type="ORF">US62_C0045G0013</name>
</gene>
<dbReference type="EMBL" id="LBTR01000045">
    <property type="protein sequence ID" value="KKQ43641.1"/>
    <property type="molecule type" value="Genomic_DNA"/>
</dbReference>
<accession>A0A0G0KSV0</accession>
<dbReference type="AlphaFoldDB" id="A0A0G0KSV0"/>
<evidence type="ECO:0000313" key="2">
    <source>
        <dbReference type="Proteomes" id="UP000034603"/>
    </source>
</evidence>
<protein>
    <submittedName>
        <fullName evidence="1">Uncharacterized protein</fullName>
    </submittedName>
</protein>
<feature type="non-terminal residue" evidence="1">
    <location>
        <position position="1"/>
    </location>
</feature>
<reference evidence="1 2" key="1">
    <citation type="journal article" date="2015" name="Nature">
        <title>rRNA introns, odd ribosomes, and small enigmatic genomes across a large radiation of phyla.</title>
        <authorList>
            <person name="Brown C.T."/>
            <person name="Hug L.A."/>
            <person name="Thomas B.C."/>
            <person name="Sharon I."/>
            <person name="Castelle C.J."/>
            <person name="Singh A."/>
            <person name="Wilkins M.J."/>
            <person name="Williams K.H."/>
            <person name="Banfield J.F."/>
        </authorList>
    </citation>
    <scope>NUCLEOTIDE SEQUENCE [LARGE SCALE GENOMIC DNA]</scope>
</reference>
<evidence type="ECO:0000313" key="1">
    <source>
        <dbReference type="EMBL" id="KKQ43641.1"/>
    </source>
</evidence>
<proteinExistence type="predicted"/>
<sequence length="35" mass="4051">DAVRVAEDLQYIDTFVKDPTRTILSLLLKFNKLTL</sequence>